<dbReference type="EMBL" id="JABSTQ010009304">
    <property type="protein sequence ID" value="KAG0430633.1"/>
    <property type="molecule type" value="Genomic_DNA"/>
</dbReference>
<name>A0AC60Q9W8_IXOPE</name>
<accession>A0AC60Q9W8</accession>
<proteinExistence type="predicted"/>
<protein>
    <submittedName>
        <fullName evidence="1">Uncharacterized protein</fullName>
    </submittedName>
</protein>
<evidence type="ECO:0000313" key="2">
    <source>
        <dbReference type="Proteomes" id="UP000805193"/>
    </source>
</evidence>
<dbReference type="Proteomes" id="UP000805193">
    <property type="component" value="Unassembled WGS sequence"/>
</dbReference>
<organism evidence="1 2">
    <name type="scientific">Ixodes persulcatus</name>
    <name type="common">Taiga tick</name>
    <dbReference type="NCBI Taxonomy" id="34615"/>
    <lineage>
        <taxon>Eukaryota</taxon>
        <taxon>Metazoa</taxon>
        <taxon>Ecdysozoa</taxon>
        <taxon>Arthropoda</taxon>
        <taxon>Chelicerata</taxon>
        <taxon>Arachnida</taxon>
        <taxon>Acari</taxon>
        <taxon>Parasitiformes</taxon>
        <taxon>Ixodida</taxon>
        <taxon>Ixodoidea</taxon>
        <taxon>Ixodidae</taxon>
        <taxon>Ixodinae</taxon>
        <taxon>Ixodes</taxon>
    </lineage>
</organism>
<gene>
    <name evidence="1" type="ORF">HPB47_022530</name>
</gene>
<reference evidence="1 2" key="1">
    <citation type="journal article" date="2020" name="Cell">
        <title>Large-Scale Comparative Analyses of Tick Genomes Elucidate Their Genetic Diversity and Vector Capacities.</title>
        <authorList>
            <consortium name="Tick Genome and Microbiome Consortium (TIGMIC)"/>
            <person name="Jia N."/>
            <person name="Wang J."/>
            <person name="Shi W."/>
            <person name="Du L."/>
            <person name="Sun Y."/>
            <person name="Zhan W."/>
            <person name="Jiang J.F."/>
            <person name="Wang Q."/>
            <person name="Zhang B."/>
            <person name="Ji P."/>
            <person name="Bell-Sakyi L."/>
            <person name="Cui X.M."/>
            <person name="Yuan T.T."/>
            <person name="Jiang B.G."/>
            <person name="Yang W.F."/>
            <person name="Lam T.T."/>
            <person name="Chang Q.C."/>
            <person name="Ding S.J."/>
            <person name="Wang X.J."/>
            <person name="Zhu J.G."/>
            <person name="Ruan X.D."/>
            <person name="Zhao L."/>
            <person name="Wei J.T."/>
            <person name="Ye R.Z."/>
            <person name="Que T.C."/>
            <person name="Du C.H."/>
            <person name="Zhou Y.H."/>
            <person name="Cheng J.X."/>
            <person name="Dai P.F."/>
            <person name="Guo W.B."/>
            <person name="Han X.H."/>
            <person name="Huang E.J."/>
            <person name="Li L.F."/>
            <person name="Wei W."/>
            <person name="Gao Y.C."/>
            <person name="Liu J.Z."/>
            <person name="Shao H.Z."/>
            <person name="Wang X."/>
            <person name="Wang C.C."/>
            <person name="Yang T.C."/>
            <person name="Huo Q.B."/>
            <person name="Li W."/>
            <person name="Chen H.Y."/>
            <person name="Chen S.E."/>
            <person name="Zhou L.G."/>
            <person name="Ni X.B."/>
            <person name="Tian J.H."/>
            <person name="Sheng Y."/>
            <person name="Liu T."/>
            <person name="Pan Y.S."/>
            <person name="Xia L.Y."/>
            <person name="Li J."/>
            <person name="Zhao F."/>
            <person name="Cao W.C."/>
        </authorList>
    </citation>
    <scope>NUCLEOTIDE SEQUENCE [LARGE SCALE GENOMIC DNA]</scope>
    <source>
        <strain evidence="1">Iper-2018</strain>
    </source>
</reference>
<sequence length="632" mass="71064">MVTLIPQGKKKKNAFHVLNVYSNLKSPKDCVQKLFKEALKISGHDPIILGGAFNAAHTLLGYRYTTPKGKRIFNTMYQEGLTLLTDPTTPTRTGTSSCRDTCPDLTFVKNVKDAKWENTNENLGSDHFILETTATCTSVKPRKLGQVKIIEWDKWREHKGVSTSTIEDIESWTREAVSSTAAYTKVLTVDEETPCVDPHLLHMWDARRSLTKRWKNQRLNRKLKIKIQEINHKAEEYAAELTRQNWYNLCDSIQGRLNSASTWKLLRALLDPNNTRTATCKRISELVFKSLLTAHEMFDKLASKYLCIEPPKAQNDYHGRANPALDEPIAVWELEYDTGLYNTIEELWEAQRISQIKRLSETPNGRWLLERLQLATPGGILHQEPKQELTPTVRGKITVEKIPRNMNSERNANRRRVRAQTISRIWSKKPGTLYADAAILPRGNTATLAVADPRGNVVRTASVYTTLTEHAEEAAIAHGCQRNLTQTTLTLKGRSTSSRKARGPALANRDGGSVLAIGQRRPSRLLEEVERPLSLKSRRSRCYKRENVALDSAFTARARVLGRDAESSELALAASAVSGLQLKFNIERSCYCDDINLGAMDKGCWTSSKPIAITNYASIPPVTQYCHVTAAV</sequence>
<keyword evidence="2" id="KW-1185">Reference proteome</keyword>
<comment type="caution">
    <text evidence="1">The sequence shown here is derived from an EMBL/GenBank/DDBJ whole genome shotgun (WGS) entry which is preliminary data.</text>
</comment>
<evidence type="ECO:0000313" key="1">
    <source>
        <dbReference type="EMBL" id="KAG0430633.1"/>
    </source>
</evidence>